<feature type="region of interest" description="Disordered" evidence="1">
    <location>
        <begin position="1"/>
        <end position="50"/>
    </location>
</feature>
<name>A0A9X3A597_9PSEU</name>
<dbReference type="AlphaFoldDB" id="A0A9X3A597"/>
<comment type="caution">
    <text evidence="2">The sequence shown here is derived from an EMBL/GenBank/DDBJ whole genome shotgun (WGS) entry which is preliminary data.</text>
</comment>
<evidence type="ECO:0000313" key="3">
    <source>
        <dbReference type="Proteomes" id="UP001141259"/>
    </source>
</evidence>
<protein>
    <submittedName>
        <fullName evidence="2">Uncharacterized protein</fullName>
    </submittedName>
</protein>
<reference evidence="2" key="1">
    <citation type="submission" date="2022-08" db="EMBL/GenBank/DDBJ databases">
        <authorList>
            <person name="Tistechok S."/>
            <person name="Samborskyy M."/>
            <person name="Roman I."/>
        </authorList>
    </citation>
    <scope>NUCLEOTIDE SEQUENCE</scope>
    <source>
        <strain evidence="2">DSM 103496</strain>
    </source>
</reference>
<dbReference type="Proteomes" id="UP001141259">
    <property type="component" value="Unassembled WGS sequence"/>
</dbReference>
<gene>
    <name evidence="2" type="ORF">NZH93_34590</name>
</gene>
<evidence type="ECO:0000313" key="2">
    <source>
        <dbReference type="EMBL" id="MCS7482008.1"/>
    </source>
</evidence>
<dbReference type="EMBL" id="JANYMP010000021">
    <property type="protein sequence ID" value="MCS7482008.1"/>
    <property type="molecule type" value="Genomic_DNA"/>
</dbReference>
<proteinExistence type="predicted"/>
<dbReference type="RefSeq" id="WP_259627493.1">
    <property type="nucleotide sequence ID" value="NZ_JANYMP010000021.1"/>
</dbReference>
<evidence type="ECO:0000256" key="1">
    <source>
        <dbReference type="SAM" id="MobiDB-lite"/>
    </source>
</evidence>
<feature type="compositionally biased region" description="Basic and acidic residues" evidence="1">
    <location>
        <begin position="16"/>
        <end position="50"/>
    </location>
</feature>
<sequence>MTQPDPHPIYTSLVAKHGDPAVQEPHEPADRRPEHQESPRSRSERAERRA</sequence>
<organism evidence="2 3">
    <name type="scientific">Umezawaea endophytica</name>
    <dbReference type="NCBI Taxonomy" id="1654476"/>
    <lineage>
        <taxon>Bacteria</taxon>
        <taxon>Bacillati</taxon>
        <taxon>Actinomycetota</taxon>
        <taxon>Actinomycetes</taxon>
        <taxon>Pseudonocardiales</taxon>
        <taxon>Pseudonocardiaceae</taxon>
        <taxon>Umezawaea</taxon>
    </lineage>
</organism>
<accession>A0A9X3A597</accession>
<keyword evidence="3" id="KW-1185">Reference proteome</keyword>